<name>A0ABW0I4K3_9BACL</name>
<dbReference type="InterPro" id="IPR008538">
    <property type="entry name" value="Uma2"/>
</dbReference>
<dbReference type="PANTHER" id="PTHR34107">
    <property type="entry name" value="SLL0198 PROTEIN-RELATED"/>
    <property type="match status" value="1"/>
</dbReference>
<organism evidence="3 4">
    <name type="scientific">Cohnella soli</name>
    <dbReference type="NCBI Taxonomy" id="425005"/>
    <lineage>
        <taxon>Bacteria</taxon>
        <taxon>Bacillati</taxon>
        <taxon>Bacillota</taxon>
        <taxon>Bacilli</taxon>
        <taxon>Bacillales</taxon>
        <taxon>Paenibacillaceae</taxon>
        <taxon>Cohnella</taxon>
    </lineage>
</organism>
<dbReference type="InterPro" id="IPR011335">
    <property type="entry name" value="Restrct_endonuc-II-like"/>
</dbReference>
<dbReference type="PANTHER" id="PTHR34107:SF4">
    <property type="entry name" value="SLL1222 PROTEIN"/>
    <property type="match status" value="1"/>
</dbReference>
<dbReference type="Pfam" id="PF05685">
    <property type="entry name" value="Uma2"/>
    <property type="match status" value="1"/>
</dbReference>
<keyword evidence="4" id="KW-1185">Reference proteome</keyword>
<dbReference type="Proteomes" id="UP001596113">
    <property type="component" value="Unassembled WGS sequence"/>
</dbReference>
<dbReference type="Gene3D" id="3.90.1570.10">
    <property type="entry name" value="tt1808, chain A"/>
    <property type="match status" value="1"/>
</dbReference>
<accession>A0ABW0I4K3</accession>
<dbReference type="RefSeq" id="WP_378140084.1">
    <property type="nucleotide sequence ID" value="NZ_JBHSMI010000067.1"/>
</dbReference>
<dbReference type="EMBL" id="JBHSMI010000067">
    <property type="protein sequence ID" value="MFC5407430.1"/>
    <property type="molecule type" value="Genomic_DNA"/>
</dbReference>
<dbReference type="CDD" id="cd06260">
    <property type="entry name" value="DUF820-like"/>
    <property type="match status" value="1"/>
</dbReference>
<keyword evidence="3" id="KW-0255">Endonuclease</keyword>
<proteinExistence type="predicted"/>
<dbReference type="GO" id="GO:0004519">
    <property type="term" value="F:endonuclease activity"/>
    <property type="evidence" value="ECO:0007669"/>
    <property type="project" value="UniProtKB-KW"/>
</dbReference>
<feature type="region of interest" description="Disordered" evidence="1">
    <location>
        <begin position="1"/>
        <end position="24"/>
    </location>
</feature>
<feature type="domain" description="Putative restriction endonuclease" evidence="2">
    <location>
        <begin position="19"/>
        <end position="176"/>
    </location>
</feature>
<reference evidence="4" key="1">
    <citation type="journal article" date="2019" name="Int. J. Syst. Evol. Microbiol.">
        <title>The Global Catalogue of Microorganisms (GCM) 10K type strain sequencing project: providing services to taxonomists for standard genome sequencing and annotation.</title>
        <authorList>
            <consortium name="The Broad Institute Genomics Platform"/>
            <consortium name="The Broad Institute Genome Sequencing Center for Infectious Disease"/>
            <person name="Wu L."/>
            <person name="Ma J."/>
        </authorList>
    </citation>
    <scope>NUCLEOTIDE SEQUENCE [LARGE SCALE GENOMIC DNA]</scope>
    <source>
        <strain evidence="4">CGMCC 1.18575</strain>
    </source>
</reference>
<feature type="compositionally biased region" description="Basic and acidic residues" evidence="1">
    <location>
        <begin position="1"/>
        <end position="12"/>
    </location>
</feature>
<sequence>MARNKDDKEQVKEQQATYDTYAEMPDDGNRYEVLNGTLEMMSGPNLVHQVVSGKLHFTLTQSCNSEYLILVAPLDVILSRTNVLQPDLVLIHRSRSDIVTFRGIEGAPDLVVEIISPGSRNRDKVRKMKIYAQHQVPEYWVIDPVSRTLEQYLLSGEAYIIGRLFEGDETVISERLPCISYSIAELFSDPGIQKFMMLN</sequence>
<keyword evidence="3" id="KW-0540">Nuclease</keyword>
<evidence type="ECO:0000313" key="3">
    <source>
        <dbReference type="EMBL" id="MFC5407430.1"/>
    </source>
</evidence>
<dbReference type="InterPro" id="IPR012296">
    <property type="entry name" value="Nuclease_put_TT1808"/>
</dbReference>
<keyword evidence="3" id="KW-0378">Hydrolase</keyword>
<evidence type="ECO:0000256" key="1">
    <source>
        <dbReference type="SAM" id="MobiDB-lite"/>
    </source>
</evidence>
<comment type="caution">
    <text evidence="3">The sequence shown here is derived from an EMBL/GenBank/DDBJ whole genome shotgun (WGS) entry which is preliminary data.</text>
</comment>
<protein>
    <submittedName>
        <fullName evidence="3">Uma2 family endonuclease</fullName>
    </submittedName>
</protein>
<evidence type="ECO:0000313" key="4">
    <source>
        <dbReference type="Proteomes" id="UP001596113"/>
    </source>
</evidence>
<evidence type="ECO:0000259" key="2">
    <source>
        <dbReference type="Pfam" id="PF05685"/>
    </source>
</evidence>
<gene>
    <name evidence="3" type="ORF">ACFPOF_32265</name>
</gene>
<dbReference type="SUPFAM" id="SSF52980">
    <property type="entry name" value="Restriction endonuclease-like"/>
    <property type="match status" value="1"/>
</dbReference>